<protein>
    <recommendedName>
        <fullName evidence="3">CRISPR system Cms protein Csm5</fullName>
    </recommendedName>
    <alternativeName>
        <fullName evidence="6">CRISPR type III A-associated protein Csm5</fullName>
    </alternativeName>
</protein>
<evidence type="ECO:0000256" key="3">
    <source>
        <dbReference type="ARBA" id="ARBA00016113"/>
    </source>
</evidence>
<dbReference type="RefSeq" id="WP_038085651.1">
    <property type="nucleotide sequence ID" value="NZ_JHEG04000001.1"/>
</dbReference>
<comment type="caution">
    <text evidence="8">The sequence shown here is derived from an EMBL/GenBank/DDBJ whole genome shotgun (WGS) entry which is preliminary data.</text>
</comment>
<dbReference type="PANTHER" id="PTHR38007:SF1">
    <property type="entry name" value="CRISPR SYSTEM CMS PROTEIN CSM5"/>
    <property type="match status" value="1"/>
</dbReference>
<sequence>MVSSPNTIRNKLNTYKECNYKSQRIQLTSPLIHIGAAESALTPFDYIQRDIRSREQVHRLIYFPNNNALITVLSQQGKLDNYIMLIKHYINEKNAYRLTQRRESILELLEEILGKKWWNYTHIFPATSISHKRTKEEIKKLRPSIRNGFGELYIPGTSIKGAIRTAIAYYLLKYQVSTTRLSDIEQKLRQLNSVFIKRKKAYLDDERLIKLANNQEISLSSYLFSNFKFTHKYRPSQEIDTPNTDFMRAIKVTDSYSLEKNDTDNLSIVAEVISSSFYANDSGRLAKESAKSNFVEMVWNVQAEFNLTIDTEMLSQFQHEQGMQLPRQLWTIEGILEICQEFAQAQWEHEKRYWNGIQDNPNDEKLNFSRIRQFYNNNCSYNLRLGWGSGMMGTTIGLHCHEETREHIRNACGISTNSSETPKSRRTAIIPTRTSTTKRPLGWVQLTSMEAVC</sequence>
<comment type="function">
    <text evidence="1">This subunit might be involved in maturation of a crRNA intermediate to its mature form.</text>
</comment>
<organism evidence="8 9">
    <name type="scientific">Tolypothrix bouteillei VB521301</name>
    <dbReference type="NCBI Taxonomy" id="1479485"/>
    <lineage>
        <taxon>Bacteria</taxon>
        <taxon>Bacillati</taxon>
        <taxon>Cyanobacteriota</taxon>
        <taxon>Cyanophyceae</taxon>
        <taxon>Nostocales</taxon>
        <taxon>Tolypothrichaceae</taxon>
        <taxon>Tolypothrix</taxon>
    </lineage>
</organism>
<evidence type="ECO:0000313" key="9">
    <source>
        <dbReference type="Proteomes" id="UP000029738"/>
    </source>
</evidence>
<evidence type="ECO:0000256" key="2">
    <source>
        <dbReference type="ARBA" id="ARBA00006680"/>
    </source>
</evidence>
<dbReference type="AlphaFoldDB" id="A0A8S9TG69"/>
<dbReference type="PANTHER" id="PTHR38007">
    <property type="entry name" value="CRISPR SYSTEM CMS PROTEIN CSM5"/>
    <property type="match status" value="1"/>
</dbReference>
<keyword evidence="9" id="KW-1185">Reference proteome</keyword>
<dbReference type="Pfam" id="PF03787">
    <property type="entry name" value="RAMPs"/>
    <property type="match status" value="1"/>
</dbReference>
<evidence type="ECO:0000256" key="1">
    <source>
        <dbReference type="ARBA" id="ARBA00003088"/>
    </source>
</evidence>
<evidence type="ECO:0000256" key="4">
    <source>
        <dbReference type="ARBA" id="ARBA00022884"/>
    </source>
</evidence>
<reference evidence="8" key="1">
    <citation type="journal article" date="2015" name="Genome Announc.">
        <title>Draft Genome Sequence of Tolypothrix boutellei Strain VB521301.</title>
        <authorList>
            <person name="Chandrababunaidu M.M."/>
            <person name="Singh D."/>
            <person name="Sen D."/>
            <person name="Bhan S."/>
            <person name="Das S."/>
            <person name="Gupta A."/>
            <person name="Adhikary S.P."/>
            <person name="Tripathy S."/>
        </authorList>
    </citation>
    <scope>NUCLEOTIDE SEQUENCE</scope>
    <source>
        <strain evidence="8">VB521301</strain>
    </source>
</reference>
<evidence type="ECO:0000256" key="6">
    <source>
        <dbReference type="ARBA" id="ARBA00031720"/>
    </source>
</evidence>
<reference evidence="8" key="2">
    <citation type="submission" date="2019-11" db="EMBL/GenBank/DDBJ databases">
        <title>Improved Assembly of Tolypothrix boutellei genome.</title>
        <authorList>
            <person name="Sarangi A.N."/>
            <person name="Mukherjee M."/>
            <person name="Ghosh S."/>
            <person name="Singh D."/>
            <person name="Das A."/>
            <person name="Kant S."/>
            <person name="Prusty A."/>
            <person name="Tripathy S."/>
        </authorList>
    </citation>
    <scope>NUCLEOTIDE SEQUENCE</scope>
    <source>
        <strain evidence="8">VB521301</strain>
    </source>
</reference>
<dbReference type="EMBL" id="JHEG04000001">
    <property type="protein sequence ID" value="KAF3890572.1"/>
    <property type="molecule type" value="Genomic_DNA"/>
</dbReference>
<proteinExistence type="inferred from homology"/>
<dbReference type="InterPro" id="IPR005537">
    <property type="entry name" value="RAMP_III_fam"/>
</dbReference>
<dbReference type="GO" id="GO:0003723">
    <property type="term" value="F:RNA binding"/>
    <property type="evidence" value="ECO:0007669"/>
    <property type="project" value="UniProtKB-KW"/>
</dbReference>
<keyword evidence="4" id="KW-0694">RNA-binding</keyword>
<evidence type="ECO:0000313" key="8">
    <source>
        <dbReference type="EMBL" id="KAF3890572.1"/>
    </source>
</evidence>
<accession>A0A8S9TG69</accession>
<gene>
    <name evidence="8" type="primary">csm5</name>
    <name evidence="8" type="ORF">DA73_0400037800</name>
</gene>
<dbReference type="Proteomes" id="UP000029738">
    <property type="component" value="Unassembled WGS sequence"/>
</dbReference>
<evidence type="ECO:0000259" key="7">
    <source>
        <dbReference type="Pfam" id="PF03787"/>
    </source>
</evidence>
<dbReference type="InterPro" id="IPR010173">
    <property type="entry name" value="CRISPR-assoc_Csm5"/>
</dbReference>
<keyword evidence="5" id="KW-0051">Antiviral defense</keyword>
<evidence type="ECO:0000256" key="5">
    <source>
        <dbReference type="ARBA" id="ARBA00023118"/>
    </source>
</evidence>
<comment type="similarity">
    <text evidence="2">Belongs to the CRISPR-associated Csm5 family.</text>
</comment>
<dbReference type="NCBIfam" id="TIGR01899">
    <property type="entry name" value="cas_TM1807_csm5"/>
    <property type="match status" value="1"/>
</dbReference>
<dbReference type="GO" id="GO:0051607">
    <property type="term" value="P:defense response to virus"/>
    <property type="evidence" value="ECO:0007669"/>
    <property type="project" value="UniProtKB-KW"/>
</dbReference>
<feature type="domain" description="CRISPR type III-associated protein" evidence="7">
    <location>
        <begin position="25"/>
        <end position="289"/>
    </location>
</feature>
<name>A0A8S9TG69_9CYAN</name>